<feature type="domain" description="CAS family C-terminal" evidence="3">
    <location>
        <begin position="220"/>
        <end position="401"/>
    </location>
</feature>
<feature type="region of interest" description="Disordered" evidence="2">
    <location>
        <begin position="131"/>
        <end position="218"/>
    </location>
</feature>
<reference evidence="4" key="2">
    <citation type="submission" date="2025-09" db="UniProtKB">
        <authorList>
            <consortium name="Ensembl"/>
        </authorList>
    </citation>
    <scope>IDENTIFICATION</scope>
</reference>
<feature type="compositionally biased region" description="Gly residues" evidence="2">
    <location>
        <begin position="151"/>
        <end position="161"/>
    </location>
</feature>
<feature type="region of interest" description="Disordered" evidence="2">
    <location>
        <begin position="55"/>
        <end position="112"/>
    </location>
</feature>
<evidence type="ECO:0000313" key="5">
    <source>
        <dbReference type="Proteomes" id="UP000472274"/>
    </source>
</evidence>
<evidence type="ECO:0000259" key="3">
    <source>
        <dbReference type="Pfam" id="PF12026"/>
    </source>
</evidence>
<dbReference type="GO" id="GO:0005925">
    <property type="term" value="C:focal adhesion"/>
    <property type="evidence" value="ECO:0007669"/>
    <property type="project" value="TreeGrafter"/>
</dbReference>
<evidence type="ECO:0000313" key="4">
    <source>
        <dbReference type="Ensembl" id="ENSTMTP00000012677.1"/>
    </source>
</evidence>
<dbReference type="Gene3D" id="1.20.120.230">
    <property type="entry name" value="Alpha-catenin/vinculin-like"/>
    <property type="match status" value="1"/>
</dbReference>
<dbReference type="GO" id="GO:0005886">
    <property type="term" value="C:plasma membrane"/>
    <property type="evidence" value="ECO:0007669"/>
    <property type="project" value="TreeGrafter"/>
</dbReference>
<sequence length="407" mass="42960">PGPDLSLPPLQVYVVPPPTRPCPTPCDDIYKVPRATWRDRDPSEVYDVPCSLLRDAPLSDTYDTPSPFPKQAAEPDADPYNVPPPAKLPPGQEEEEEEEGWEEEPAPVYATPSNLCRVSALLNLYESPEELLGGEYDLPGPPPPETALGGLSLGEAGGAGGRPRLPSAESLSRRPLPALPSPGAPRKGSIQDRPLPPPPPRLGGLAGGPDEGAGDGHSEYEGIRLAEEYDYVHLKGTDRLQPPATDCDPPEEATSPRPQPETPLLLEEEEVPPSPEDAQLLQFYAGQCRTHYATLLAATEALLASAGANQPPGVFVPHGRFVLVTAHKLVFVGDTLARQAASAPLRARVGAAAGALCQALKGAVLSVKGAALSYPSAPAAHLLQERLAELSRRALGFTSLLSTLAPS</sequence>
<dbReference type="PANTHER" id="PTHR10654">
    <property type="entry name" value="CAS SCAFFOLDING PROTEIN"/>
    <property type="match status" value="1"/>
</dbReference>
<protein>
    <submittedName>
        <fullName evidence="4">Embryonal Fyn-associated substrate</fullName>
    </submittedName>
</protein>
<evidence type="ECO:0000256" key="2">
    <source>
        <dbReference type="SAM" id="MobiDB-lite"/>
    </source>
</evidence>
<dbReference type="GO" id="GO:0016477">
    <property type="term" value="P:cell migration"/>
    <property type="evidence" value="ECO:0007669"/>
    <property type="project" value="TreeGrafter"/>
</dbReference>
<keyword evidence="5" id="KW-1185">Reference proteome</keyword>
<organism evidence="4 5">
    <name type="scientific">Terrapene triunguis</name>
    <name type="common">Three-toed box turtle</name>
    <dbReference type="NCBI Taxonomy" id="2587831"/>
    <lineage>
        <taxon>Eukaryota</taxon>
        <taxon>Metazoa</taxon>
        <taxon>Chordata</taxon>
        <taxon>Craniata</taxon>
        <taxon>Vertebrata</taxon>
        <taxon>Euteleostomi</taxon>
        <taxon>Archelosauria</taxon>
        <taxon>Testudinata</taxon>
        <taxon>Testudines</taxon>
        <taxon>Cryptodira</taxon>
        <taxon>Durocryptodira</taxon>
        <taxon>Testudinoidea</taxon>
        <taxon>Emydidae</taxon>
        <taxon>Terrapene</taxon>
    </lineage>
</organism>
<feature type="compositionally biased region" description="Acidic residues" evidence="2">
    <location>
        <begin position="92"/>
        <end position="105"/>
    </location>
</feature>
<feature type="region of interest" description="Disordered" evidence="2">
    <location>
        <begin position="238"/>
        <end position="261"/>
    </location>
</feature>
<proteinExistence type="predicted"/>
<dbReference type="Proteomes" id="UP000472274">
    <property type="component" value="Unplaced"/>
</dbReference>
<dbReference type="AlphaFoldDB" id="A0A674IYA2"/>
<dbReference type="PANTHER" id="PTHR10654:SF14">
    <property type="entry name" value="EMBRYONAL FYN-ASSOCIATED SUBSTRATE"/>
    <property type="match status" value="1"/>
</dbReference>
<evidence type="ECO:0000256" key="1">
    <source>
        <dbReference type="ARBA" id="ARBA00022553"/>
    </source>
</evidence>
<dbReference type="GO" id="GO:0007169">
    <property type="term" value="P:cell surface receptor protein tyrosine kinase signaling pathway"/>
    <property type="evidence" value="ECO:0007669"/>
    <property type="project" value="TreeGrafter"/>
</dbReference>
<keyword evidence="1" id="KW-0597">Phosphoprotein</keyword>
<dbReference type="Pfam" id="PF12026">
    <property type="entry name" value="CAS_C"/>
    <property type="match status" value="1"/>
</dbReference>
<accession>A0A674IYA2</accession>
<dbReference type="Ensembl" id="ENSTMTT00000013116.1">
    <property type="protein sequence ID" value="ENSTMTP00000012677.1"/>
    <property type="gene ID" value="ENSTMTG00000009147.1"/>
</dbReference>
<reference evidence="4" key="1">
    <citation type="submission" date="2025-08" db="UniProtKB">
        <authorList>
            <consortium name="Ensembl"/>
        </authorList>
    </citation>
    <scope>IDENTIFICATION</scope>
</reference>
<dbReference type="GeneTree" id="ENSGT00950000183008"/>
<dbReference type="GO" id="GO:0005737">
    <property type="term" value="C:cytoplasm"/>
    <property type="evidence" value="ECO:0007669"/>
    <property type="project" value="TreeGrafter"/>
</dbReference>
<gene>
    <name evidence="4" type="primary">EFS</name>
</gene>
<feature type="compositionally biased region" description="Low complexity" evidence="2">
    <location>
        <begin position="162"/>
        <end position="176"/>
    </location>
</feature>
<dbReference type="InterPro" id="IPR037362">
    <property type="entry name" value="CAS_fam"/>
</dbReference>
<name>A0A674IYA2_9SAUR</name>
<dbReference type="InterPro" id="IPR021901">
    <property type="entry name" value="CAS_C"/>
</dbReference>